<evidence type="ECO:0000313" key="1">
    <source>
        <dbReference type="EMBL" id="SIS99438.1"/>
    </source>
</evidence>
<proteinExistence type="predicted"/>
<protein>
    <submittedName>
        <fullName evidence="1">Uncharacterized protein</fullName>
    </submittedName>
</protein>
<accession>A0A1N7NMI6</accession>
<dbReference type="EMBL" id="FTOH01000007">
    <property type="protein sequence ID" value="SIS99438.1"/>
    <property type="molecule type" value="Genomic_DNA"/>
</dbReference>
<dbReference type="STRING" id="484498.SAMN05421686_107124"/>
<gene>
    <name evidence="1" type="ORF">SAMN05421686_107124</name>
</gene>
<dbReference type="AlphaFoldDB" id="A0A1N7NMI6"/>
<reference evidence="2" key="1">
    <citation type="submission" date="2017-01" db="EMBL/GenBank/DDBJ databases">
        <authorList>
            <person name="Varghese N."/>
            <person name="Submissions S."/>
        </authorList>
    </citation>
    <scope>NUCLEOTIDE SEQUENCE [LARGE SCALE GENOMIC DNA]</scope>
    <source>
        <strain evidence="2">DSM 24913</strain>
    </source>
</reference>
<organism evidence="1 2">
    <name type="scientific">Thalassolituus maritimus</name>
    <dbReference type="NCBI Taxonomy" id="484498"/>
    <lineage>
        <taxon>Bacteria</taxon>
        <taxon>Pseudomonadati</taxon>
        <taxon>Pseudomonadota</taxon>
        <taxon>Gammaproteobacteria</taxon>
        <taxon>Oceanospirillales</taxon>
        <taxon>Oceanospirillaceae</taxon>
        <taxon>Thalassolituus</taxon>
    </lineage>
</organism>
<sequence length="145" mass="16008">MVVAGIAAVVVLSPNEQVLGRYNTGEHLHSYGGNAAVTVYENVEDKLPWLKEFYKDAGEAEDARSVFPLVVGLKKLLAEGSYQTIDRILMELPLNRVSSTSLVAFLSSVFPARKKLQSWSYTLERVKMTLDSKGLDSMAVLRGML</sequence>
<name>A0A1N7NMI6_9GAMM</name>
<dbReference type="Proteomes" id="UP000185639">
    <property type="component" value="Unassembled WGS sequence"/>
</dbReference>
<keyword evidence="2" id="KW-1185">Reference proteome</keyword>
<evidence type="ECO:0000313" key="2">
    <source>
        <dbReference type="Proteomes" id="UP000185639"/>
    </source>
</evidence>